<dbReference type="InterPro" id="IPR036465">
    <property type="entry name" value="vWFA_dom_sf"/>
</dbReference>
<accession>A0ABS7ZVJ8</accession>
<dbReference type="Proteomes" id="UP000714380">
    <property type="component" value="Unassembled WGS sequence"/>
</dbReference>
<feature type="domain" description="VWFA" evidence="2">
    <location>
        <begin position="91"/>
        <end position="288"/>
    </location>
</feature>
<dbReference type="PROSITE" id="PS50234">
    <property type="entry name" value="VWFA"/>
    <property type="match status" value="1"/>
</dbReference>
<dbReference type="Gene3D" id="3.40.50.410">
    <property type="entry name" value="von Willebrand factor, type A domain"/>
    <property type="match status" value="1"/>
</dbReference>
<dbReference type="RefSeq" id="WP_225675399.1">
    <property type="nucleotide sequence ID" value="NZ_JAEDAH010000078.1"/>
</dbReference>
<keyword evidence="4" id="KW-1185">Reference proteome</keyword>
<keyword evidence="1" id="KW-1133">Transmembrane helix</keyword>
<keyword evidence="1" id="KW-0812">Transmembrane</keyword>
<evidence type="ECO:0000313" key="3">
    <source>
        <dbReference type="EMBL" id="MCA6064430.1"/>
    </source>
</evidence>
<evidence type="ECO:0000256" key="1">
    <source>
        <dbReference type="SAM" id="Phobius"/>
    </source>
</evidence>
<organism evidence="3 4">
    <name type="scientific">Thalassolituus marinus</name>
    <dbReference type="NCBI Taxonomy" id="671053"/>
    <lineage>
        <taxon>Bacteria</taxon>
        <taxon>Pseudomonadati</taxon>
        <taxon>Pseudomonadota</taxon>
        <taxon>Gammaproteobacteria</taxon>
        <taxon>Oceanospirillales</taxon>
        <taxon>Oceanospirillaceae</taxon>
        <taxon>Thalassolituus</taxon>
    </lineage>
</organism>
<keyword evidence="1" id="KW-0472">Membrane</keyword>
<gene>
    <name evidence="3" type="ORF">I9W95_12510</name>
</gene>
<dbReference type="PANTHER" id="PTHR22550">
    <property type="entry name" value="SPORE GERMINATION PROTEIN"/>
    <property type="match status" value="1"/>
</dbReference>
<dbReference type="PANTHER" id="PTHR22550:SF18">
    <property type="entry name" value="VWFA DOMAIN-CONTAINING PROTEIN"/>
    <property type="match status" value="1"/>
</dbReference>
<name>A0ABS7ZVJ8_9GAMM</name>
<comment type="caution">
    <text evidence="3">The sequence shown here is derived from an EMBL/GenBank/DDBJ whole genome shotgun (WGS) entry which is preliminary data.</text>
</comment>
<dbReference type="InterPro" id="IPR002035">
    <property type="entry name" value="VWF_A"/>
</dbReference>
<evidence type="ECO:0000313" key="4">
    <source>
        <dbReference type="Proteomes" id="UP000714380"/>
    </source>
</evidence>
<reference evidence="3 4" key="1">
    <citation type="submission" date="2020-12" db="EMBL/GenBank/DDBJ databases">
        <title>Novel Thalassolituus-related marine hydrocarbonoclastic bacteria mediated algae-derived hydrocarbons mineralization in twilight zone of the northern South China Sea.</title>
        <authorList>
            <person name="Dong C."/>
        </authorList>
    </citation>
    <scope>NUCLEOTIDE SEQUENCE [LARGE SCALE GENOMIC DNA]</scope>
    <source>
        <strain evidence="3 4">IMCC1826</strain>
    </source>
</reference>
<feature type="transmembrane region" description="Helical" evidence="1">
    <location>
        <begin position="304"/>
        <end position="322"/>
    </location>
</feature>
<dbReference type="InterPro" id="IPR050768">
    <property type="entry name" value="UPF0353/GerABKA_families"/>
</dbReference>
<dbReference type="Pfam" id="PF00092">
    <property type="entry name" value="VWA"/>
    <property type="match status" value="1"/>
</dbReference>
<sequence>MPEFHWPWAFLLLPLPWLVRWLLPELKRSMSSLRVPSLDDFPAEQSAAAPTSSVNWFSSLLLLAMWIALVCACARPYEMGEVVEMPLSGRDLMLAIDLSESMKTADMVLNNQSVNRLSVVKHVLNDFIPRRQGDRLGLVLFGDEAYLQSPLTFDTRTVQTLMNEAQIGLAGKRTAIGDAIGLTIKRLQENDEESRVVILLTDGANTAGEIDPLKAAELAASYKVKIYTIGLGADRMEVPSFFGSRTVNPSRDLDENALRTIAQSTGGTFFRARDVKELQQIYALIDELEPTEKDPEIYRPQQNLYQWPLLAALIFALLLALWQTLPDINLRSSLLGGKH</sequence>
<dbReference type="SMART" id="SM00327">
    <property type="entry name" value="VWA"/>
    <property type="match status" value="1"/>
</dbReference>
<protein>
    <submittedName>
        <fullName evidence="3">VWA domain-containing protein</fullName>
    </submittedName>
</protein>
<evidence type="ECO:0000259" key="2">
    <source>
        <dbReference type="PROSITE" id="PS50234"/>
    </source>
</evidence>
<dbReference type="CDD" id="cd01467">
    <property type="entry name" value="vWA_BatA_type"/>
    <property type="match status" value="1"/>
</dbReference>
<proteinExistence type="predicted"/>
<dbReference type="EMBL" id="JAEDAH010000078">
    <property type="protein sequence ID" value="MCA6064430.1"/>
    <property type="molecule type" value="Genomic_DNA"/>
</dbReference>
<dbReference type="InterPro" id="IPR033881">
    <property type="entry name" value="vWA_BatA_type"/>
</dbReference>
<feature type="transmembrane region" description="Helical" evidence="1">
    <location>
        <begin position="6"/>
        <end position="23"/>
    </location>
</feature>
<dbReference type="SUPFAM" id="SSF53300">
    <property type="entry name" value="vWA-like"/>
    <property type="match status" value="1"/>
</dbReference>